<sequence length="493" mass="55021">MIACNNKHKHVDSVTVSVEQGMLRGEQKQTITGDATYYSFKGIPYAAPPTGLWRFKAPQPPLPWKGVRNATQHGNVCPHVDALQDMLFIPGSEDCLFLNVYTPSLKRKSSLAVMVFLHGGGYAFGSGNDDFYGPDFIMNSKNVIVVTINYRLDTLGFLCLDTKDVPGNAGLKDQVAALKWVQKNIRNFGGDPKKVTIIGQSAGAAASALHAISPMSRGLFRRVILMSGAPISEFTTEFERTRRAFVLGRNLGFNATDPTELLHFLQSVPVRDLLDTSASVIAAEEVIDFIVKSHYFVTVVEKNLGQEPFLMESPTLSVEKGLHEADTLIGFTSAEGIFSVPFFEKALTLQKYGRYPEALVPRTIFYKTSPETHLELADSIVEFYTGSQSMALENMQQLIAYSTDMFTYPVMRYARRLSDFNRNDNIYMYEFTSKTNRNYYSKEGDRYGIDGVAHIDDLLYLFNANSLNLTIDASSAKVIHEYVTLFTNFAIYG</sequence>
<evidence type="ECO:0000259" key="7">
    <source>
        <dbReference type="Pfam" id="PF00135"/>
    </source>
</evidence>
<name>A0ABM3LHP1_BICAN</name>
<dbReference type="RefSeq" id="XP_052738587.1">
    <property type="nucleotide sequence ID" value="XM_052882627.1"/>
</dbReference>
<keyword evidence="3 6" id="KW-0378">Hydrolase</keyword>
<dbReference type="PROSITE" id="PS00122">
    <property type="entry name" value="CARBOXYLESTERASE_B_1"/>
    <property type="match status" value="1"/>
</dbReference>
<evidence type="ECO:0000256" key="1">
    <source>
        <dbReference type="ARBA" id="ARBA00005964"/>
    </source>
</evidence>
<dbReference type="Proteomes" id="UP001652582">
    <property type="component" value="Chromosome 7"/>
</dbReference>
<keyword evidence="5" id="KW-0325">Glycoprotein</keyword>
<dbReference type="InterPro" id="IPR019819">
    <property type="entry name" value="Carboxylesterase_B_CS"/>
</dbReference>
<evidence type="ECO:0000313" key="8">
    <source>
        <dbReference type="Proteomes" id="UP001652582"/>
    </source>
</evidence>
<dbReference type="PROSITE" id="PS00941">
    <property type="entry name" value="CARBOXYLESTERASE_B_2"/>
    <property type="match status" value="1"/>
</dbReference>
<dbReference type="SUPFAM" id="SSF53474">
    <property type="entry name" value="alpha/beta-Hydrolases"/>
    <property type="match status" value="1"/>
</dbReference>
<protein>
    <recommendedName>
        <fullName evidence="6">Carboxylic ester hydrolase</fullName>
        <ecNumber evidence="6">3.1.1.-</ecNumber>
    </recommendedName>
</protein>
<evidence type="ECO:0000256" key="6">
    <source>
        <dbReference type="RuleBase" id="RU361235"/>
    </source>
</evidence>
<dbReference type="InterPro" id="IPR002018">
    <property type="entry name" value="CarbesteraseB"/>
</dbReference>
<evidence type="ECO:0000256" key="2">
    <source>
        <dbReference type="ARBA" id="ARBA00022487"/>
    </source>
</evidence>
<feature type="domain" description="Carboxylesterase type B" evidence="7">
    <location>
        <begin position="13"/>
        <end position="493"/>
    </location>
</feature>
<dbReference type="GeneID" id="112058200"/>
<keyword evidence="4" id="KW-1015">Disulfide bond</keyword>
<reference evidence="9" key="1">
    <citation type="submission" date="2025-08" db="UniProtKB">
        <authorList>
            <consortium name="RefSeq"/>
        </authorList>
    </citation>
    <scope>IDENTIFICATION</scope>
</reference>
<evidence type="ECO:0000256" key="3">
    <source>
        <dbReference type="ARBA" id="ARBA00022801"/>
    </source>
</evidence>
<evidence type="ECO:0000313" key="9">
    <source>
        <dbReference type="RefSeq" id="XP_052738587.1"/>
    </source>
</evidence>
<dbReference type="Pfam" id="PF00135">
    <property type="entry name" value="COesterase"/>
    <property type="match status" value="1"/>
</dbReference>
<gene>
    <name evidence="9" type="primary">LOC112058200</name>
</gene>
<accession>A0ABM3LHP1</accession>
<dbReference type="Gene3D" id="3.40.50.1820">
    <property type="entry name" value="alpha/beta hydrolase"/>
    <property type="match status" value="1"/>
</dbReference>
<proteinExistence type="inferred from homology"/>
<comment type="similarity">
    <text evidence="1 6">Belongs to the type-B carboxylesterase/lipase family.</text>
</comment>
<evidence type="ECO:0000256" key="4">
    <source>
        <dbReference type="ARBA" id="ARBA00023157"/>
    </source>
</evidence>
<organism evidence="8 9">
    <name type="scientific">Bicyclus anynana</name>
    <name type="common">Squinting bush brown butterfly</name>
    <dbReference type="NCBI Taxonomy" id="110368"/>
    <lineage>
        <taxon>Eukaryota</taxon>
        <taxon>Metazoa</taxon>
        <taxon>Ecdysozoa</taxon>
        <taxon>Arthropoda</taxon>
        <taxon>Hexapoda</taxon>
        <taxon>Insecta</taxon>
        <taxon>Pterygota</taxon>
        <taxon>Neoptera</taxon>
        <taxon>Endopterygota</taxon>
        <taxon>Lepidoptera</taxon>
        <taxon>Glossata</taxon>
        <taxon>Ditrysia</taxon>
        <taxon>Papilionoidea</taxon>
        <taxon>Nymphalidae</taxon>
        <taxon>Satyrinae</taxon>
        <taxon>Satyrini</taxon>
        <taxon>Mycalesina</taxon>
        <taxon>Bicyclus</taxon>
    </lineage>
</organism>
<dbReference type="InterPro" id="IPR019826">
    <property type="entry name" value="Carboxylesterase_B_AS"/>
</dbReference>
<dbReference type="EC" id="3.1.1.-" evidence="6"/>
<dbReference type="InterPro" id="IPR029058">
    <property type="entry name" value="AB_hydrolase_fold"/>
</dbReference>
<evidence type="ECO:0000256" key="5">
    <source>
        <dbReference type="ARBA" id="ARBA00023180"/>
    </source>
</evidence>
<keyword evidence="2" id="KW-0719">Serine esterase</keyword>
<keyword evidence="8" id="KW-1185">Reference proteome</keyword>
<dbReference type="PANTHER" id="PTHR11559">
    <property type="entry name" value="CARBOXYLESTERASE"/>
    <property type="match status" value="1"/>
</dbReference>
<dbReference type="InterPro" id="IPR050309">
    <property type="entry name" value="Type-B_Carboxylest/Lipase"/>
</dbReference>